<dbReference type="EMBL" id="CP001681">
    <property type="protein sequence ID" value="ACU05213.1"/>
    <property type="molecule type" value="Genomic_DNA"/>
</dbReference>
<keyword evidence="1" id="KW-1133">Transmembrane helix</keyword>
<organism evidence="2 3">
    <name type="scientific">Pedobacter heparinus (strain ATCC 13125 / DSM 2366 / CIP 104194 / JCM 7457 / NBRC 12017 / NCIMB 9290 / NRRL B-14731 / HIM 762-3)</name>
    <dbReference type="NCBI Taxonomy" id="485917"/>
    <lineage>
        <taxon>Bacteria</taxon>
        <taxon>Pseudomonadati</taxon>
        <taxon>Bacteroidota</taxon>
        <taxon>Sphingobacteriia</taxon>
        <taxon>Sphingobacteriales</taxon>
        <taxon>Sphingobacteriaceae</taxon>
        <taxon>Pedobacter</taxon>
    </lineage>
</organism>
<name>C6Y2K3_PEDHD</name>
<dbReference type="KEGG" id="phe:Phep_3015"/>
<keyword evidence="1" id="KW-0812">Transmembrane</keyword>
<feature type="transmembrane region" description="Helical" evidence="1">
    <location>
        <begin position="39"/>
        <end position="63"/>
    </location>
</feature>
<gene>
    <name evidence="2" type="ordered locus">Phep_3015</name>
</gene>
<dbReference type="HOGENOM" id="CLU_2303233_0_0_10"/>
<accession>C6Y2K3</accession>
<feature type="transmembrane region" description="Helical" evidence="1">
    <location>
        <begin position="15"/>
        <end position="33"/>
    </location>
</feature>
<dbReference type="RefSeq" id="WP_015808822.1">
    <property type="nucleotide sequence ID" value="NC_013061.1"/>
</dbReference>
<keyword evidence="1" id="KW-0472">Membrane</keyword>
<dbReference type="OrthoDB" id="772900at2"/>
<dbReference type="STRING" id="485917.Phep_3015"/>
<protein>
    <submittedName>
        <fullName evidence="2">Uncharacterized protein</fullName>
    </submittedName>
</protein>
<dbReference type="Proteomes" id="UP000000852">
    <property type="component" value="Chromosome"/>
</dbReference>
<dbReference type="AlphaFoldDB" id="C6Y2K3"/>
<reference evidence="2 3" key="1">
    <citation type="journal article" date="2009" name="Stand. Genomic Sci.">
        <title>Complete genome sequence of Pedobacter heparinus type strain (HIM 762-3).</title>
        <authorList>
            <person name="Han C."/>
            <person name="Spring S."/>
            <person name="Lapidus A."/>
            <person name="Del Rio T.G."/>
            <person name="Tice H."/>
            <person name="Copeland A."/>
            <person name="Cheng J.F."/>
            <person name="Lucas S."/>
            <person name="Chen F."/>
            <person name="Nolan M."/>
            <person name="Bruce D."/>
            <person name="Goodwin L."/>
            <person name="Pitluck S."/>
            <person name="Ivanova N."/>
            <person name="Mavromatis K."/>
            <person name="Mikhailova N."/>
            <person name="Pati A."/>
            <person name="Chen A."/>
            <person name="Palaniappan K."/>
            <person name="Land M."/>
            <person name="Hauser L."/>
            <person name="Chang Y.J."/>
            <person name="Jeffries C.C."/>
            <person name="Saunders E."/>
            <person name="Chertkov O."/>
            <person name="Brettin T."/>
            <person name="Goker M."/>
            <person name="Rohde M."/>
            <person name="Bristow J."/>
            <person name="Eisen J.A."/>
            <person name="Markowitz V."/>
            <person name="Hugenholtz P."/>
            <person name="Kyrpides N.C."/>
            <person name="Klenk H.P."/>
            <person name="Detter J.C."/>
        </authorList>
    </citation>
    <scope>NUCLEOTIDE SEQUENCE [LARGE SCALE GENOMIC DNA]</scope>
    <source>
        <strain evidence="3">ATCC 13125 / DSM 2366 / CIP 104194 / JCM 7457 / NBRC 12017 / NCIMB 9290 / NRRL B-14731 / HIM 762-3</strain>
    </source>
</reference>
<evidence type="ECO:0000256" key="1">
    <source>
        <dbReference type="SAM" id="Phobius"/>
    </source>
</evidence>
<sequence length="100" mass="11303">METNSVQQMTATGKICAKYSFVTGSGLFLFFFLTRFDPLLIIGTYYLVLALLINSVIFLLLVFTALLQPSAYRELLITAIIMLLNLPAAYLYFYLVMQIA</sequence>
<evidence type="ECO:0000313" key="3">
    <source>
        <dbReference type="Proteomes" id="UP000000852"/>
    </source>
</evidence>
<keyword evidence="3" id="KW-1185">Reference proteome</keyword>
<feature type="transmembrane region" description="Helical" evidence="1">
    <location>
        <begin position="75"/>
        <end position="95"/>
    </location>
</feature>
<evidence type="ECO:0000313" key="2">
    <source>
        <dbReference type="EMBL" id="ACU05213.1"/>
    </source>
</evidence>
<proteinExistence type="predicted"/>